<sequence>MTSICAADSYCCNTAWDDICVNEVQSVANNLQCVAGTCAHTLCTEGAPLTSGCDVPPLASPGCAASICAVDPYCCNTAWDDICVSEVQTVCGKTCN</sequence>
<dbReference type="RefSeq" id="WP_271925122.1">
    <property type="nucleotide sequence ID" value="NZ_JAQNDO010000001.1"/>
</dbReference>
<proteinExistence type="predicted"/>
<protein>
    <submittedName>
        <fullName evidence="1">Uncharacterized protein</fullName>
    </submittedName>
</protein>
<organism evidence="1 2">
    <name type="scientific">Polyangium mundeleinium</name>
    <dbReference type="NCBI Taxonomy" id="2995306"/>
    <lineage>
        <taxon>Bacteria</taxon>
        <taxon>Pseudomonadati</taxon>
        <taxon>Myxococcota</taxon>
        <taxon>Polyangia</taxon>
        <taxon>Polyangiales</taxon>
        <taxon>Polyangiaceae</taxon>
        <taxon>Polyangium</taxon>
    </lineage>
</organism>
<comment type="caution">
    <text evidence="1">The sequence shown here is derived from an EMBL/GenBank/DDBJ whole genome shotgun (WGS) entry which is preliminary data.</text>
</comment>
<gene>
    <name evidence="1" type="ORF">POL67_35800</name>
</gene>
<reference evidence="1 2" key="1">
    <citation type="submission" date="2022-11" db="EMBL/GenBank/DDBJ databases">
        <title>Minimal conservation of predation-associated metabolite biosynthetic gene clusters underscores biosynthetic potential of Myxococcota including descriptions for ten novel species: Archangium lansinium sp. nov., Myxococcus landrumus sp. nov., Nannocystis bai.</title>
        <authorList>
            <person name="Ahearne A."/>
            <person name="Stevens C."/>
            <person name="Dowd S."/>
        </authorList>
    </citation>
    <scope>NUCLEOTIDE SEQUENCE [LARGE SCALE GENOMIC DNA]</scope>
    <source>
        <strain evidence="1 2">RJM3</strain>
    </source>
</reference>
<evidence type="ECO:0000313" key="1">
    <source>
        <dbReference type="EMBL" id="MDC0746748.1"/>
    </source>
</evidence>
<dbReference type="EMBL" id="JAQNDO010000001">
    <property type="protein sequence ID" value="MDC0746748.1"/>
    <property type="molecule type" value="Genomic_DNA"/>
</dbReference>
<keyword evidence="2" id="KW-1185">Reference proteome</keyword>
<dbReference type="Proteomes" id="UP001221411">
    <property type="component" value="Unassembled WGS sequence"/>
</dbReference>
<evidence type="ECO:0000313" key="2">
    <source>
        <dbReference type="Proteomes" id="UP001221411"/>
    </source>
</evidence>
<accession>A0ABT5EZZ0</accession>
<name>A0ABT5EZZ0_9BACT</name>